<comment type="caution">
    <text evidence="1">The sequence shown here is derived from an EMBL/GenBank/DDBJ whole genome shotgun (WGS) entry which is preliminary data.</text>
</comment>
<evidence type="ECO:0000313" key="1">
    <source>
        <dbReference type="EMBL" id="KAK8753099.1"/>
    </source>
</evidence>
<dbReference type="Proteomes" id="UP001445076">
    <property type="component" value="Unassembled WGS sequence"/>
</dbReference>
<protein>
    <submittedName>
        <fullName evidence="1">Uncharacterized protein</fullName>
    </submittedName>
</protein>
<sequence>MHNKRVVCTDSDVVRTNNKYVYTKPLTLESLTVKLSDATEPYNLVTWLGSEASMFRVLHKVFLNNYCAISQAILTKTCQQVYYFAQKEATDLPADASVKDNTPPRKKKKKHRLWSMHCRKIQVKTVFLGVGAKRHVTQSSALVSWQFGSVILICV</sequence>
<dbReference type="AlphaFoldDB" id="A0AAW0YJX1"/>
<name>A0AAW0YJX1_CHEQU</name>
<proteinExistence type="predicted"/>
<gene>
    <name evidence="1" type="ORF">OTU49_002435</name>
</gene>
<evidence type="ECO:0000313" key="2">
    <source>
        <dbReference type="Proteomes" id="UP001445076"/>
    </source>
</evidence>
<keyword evidence="2" id="KW-1185">Reference proteome</keyword>
<reference evidence="1 2" key="1">
    <citation type="journal article" date="2024" name="BMC Genomics">
        <title>Genome assembly of redclaw crayfish (Cherax quadricarinatus) provides insights into its immune adaptation and hypoxia tolerance.</title>
        <authorList>
            <person name="Liu Z."/>
            <person name="Zheng J."/>
            <person name="Li H."/>
            <person name="Fang K."/>
            <person name="Wang S."/>
            <person name="He J."/>
            <person name="Zhou D."/>
            <person name="Weng S."/>
            <person name="Chi M."/>
            <person name="Gu Z."/>
            <person name="He J."/>
            <person name="Li F."/>
            <person name="Wang M."/>
        </authorList>
    </citation>
    <scope>NUCLEOTIDE SEQUENCE [LARGE SCALE GENOMIC DNA]</scope>
    <source>
        <strain evidence="1">ZL_2023a</strain>
    </source>
</reference>
<dbReference type="EMBL" id="JARKIK010000003">
    <property type="protein sequence ID" value="KAK8753099.1"/>
    <property type="molecule type" value="Genomic_DNA"/>
</dbReference>
<organism evidence="1 2">
    <name type="scientific">Cherax quadricarinatus</name>
    <name type="common">Australian red claw crayfish</name>
    <dbReference type="NCBI Taxonomy" id="27406"/>
    <lineage>
        <taxon>Eukaryota</taxon>
        <taxon>Metazoa</taxon>
        <taxon>Ecdysozoa</taxon>
        <taxon>Arthropoda</taxon>
        <taxon>Crustacea</taxon>
        <taxon>Multicrustacea</taxon>
        <taxon>Malacostraca</taxon>
        <taxon>Eumalacostraca</taxon>
        <taxon>Eucarida</taxon>
        <taxon>Decapoda</taxon>
        <taxon>Pleocyemata</taxon>
        <taxon>Astacidea</taxon>
        <taxon>Parastacoidea</taxon>
        <taxon>Parastacidae</taxon>
        <taxon>Cherax</taxon>
    </lineage>
</organism>
<accession>A0AAW0YJX1</accession>